<evidence type="ECO:0000313" key="16">
    <source>
        <dbReference type="EMBL" id="KEH23171.1"/>
    </source>
</evidence>
<evidence type="ECO:0000256" key="7">
    <source>
        <dbReference type="ARBA" id="ARBA00022771"/>
    </source>
</evidence>
<dbReference type="HOGENOM" id="CLU_040868_1_0_1"/>
<dbReference type="EnsemblPlants" id="KEH23171">
    <property type="protein sequence ID" value="KEH23171"/>
    <property type="gene ID" value="MTR_7g068580"/>
</dbReference>
<dbReference type="SMART" id="SM00184">
    <property type="entry name" value="RING"/>
    <property type="match status" value="1"/>
</dbReference>
<keyword evidence="16" id="KW-0436">Ligase</keyword>
<dbReference type="GO" id="GO:0000278">
    <property type="term" value="P:mitotic cell cycle"/>
    <property type="evidence" value="ECO:0007669"/>
    <property type="project" value="UniProtKB-ARBA"/>
</dbReference>
<dbReference type="GO" id="GO:0043066">
    <property type="term" value="P:negative regulation of apoptotic process"/>
    <property type="evidence" value="ECO:0000318"/>
    <property type="project" value="GO_Central"/>
</dbReference>
<keyword evidence="4" id="KW-0808">Transferase</keyword>
<dbReference type="Pfam" id="PF13920">
    <property type="entry name" value="zf-C3HC4_3"/>
    <property type="match status" value="1"/>
</dbReference>
<dbReference type="InterPro" id="IPR032010">
    <property type="entry name" value="APD1-4_M"/>
</dbReference>
<feature type="region of interest" description="Disordered" evidence="13">
    <location>
        <begin position="1"/>
        <end position="37"/>
    </location>
</feature>
<name>A0A072U142_MEDTR</name>
<keyword evidence="5 14" id="KW-0812">Transmembrane</keyword>
<comment type="subcellular location">
    <subcellularLocation>
        <location evidence="2">Endomembrane system</location>
    </subcellularLocation>
    <subcellularLocation>
        <location evidence="1">Membrane</location>
        <topology evidence="1">Multi-pass membrane protein</topology>
    </subcellularLocation>
</comment>
<reference evidence="16 18" key="1">
    <citation type="journal article" date="2011" name="Nature">
        <title>The Medicago genome provides insight into the evolution of rhizobial symbioses.</title>
        <authorList>
            <person name="Young N.D."/>
            <person name="Debelle F."/>
            <person name="Oldroyd G.E."/>
            <person name="Geurts R."/>
            <person name="Cannon S.B."/>
            <person name="Udvardi M.K."/>
            <person name="Benedito V.A."/>
            <person name="Mayer K.F."/>
            <person name="Gouzy J."/>
            <person name="Schoof H."/>
            <person name="Van de Peer Y."/>
            <person name="Proost S."/>
            <person name="Cook D.R."/>
            <person name="Meyers B.C."/>
            <person name="Spannagl M."/>
            <person name="Cheung F."/>
            <person name="De Mita S."/>
            <person name="Krishnakumar V."/>
            <person name="Gundlach H."/>
            <person name="Zhou S."/>
            <person name="Mudge J."/>
            <person name="Bharti A.K."/>
            <person name="Murray J.D."/>
            <person name="Naoumkina M.A."/>
            <person name="Rosen B."/>
            <person name="Silverstein K.A."/>
            <person name="Tang H."/>
            <person name="Rombauts S."/>
            <person name="Zhao P.X."/>
            <person name="Zhou P."/>
            <person name="Barbe V."/>
            <person name="Bardou P."/>
            <person name="Bechner M."/>
            <person name="Bellec A."/>
            <person name="Berger A."/>
            <person name="Berges H."/>
            <person name="Bidwell S."/>
            <person name="Bisseling T."/>
            <person name="Choisne N."/>
            <person name="Couloux A."/>
            <person name="Denny R."/>
            <person name="Deshpande S."/>
            <person name="Dai X."/>
            <person name="Doyle J.J."/>
            <person name="Dudez A.M."/>
            <person name="Farmer A.D."/>
            <person name="Fouteau S."/>
            <person name="Franken C."/>
            <person name="Gibelin C."/>
            <person name="Gish J."/>
            <person name="Goldstein S."/>
            <person name="Gonzalez A.J."/>
            <person name="Green P.J."/>
            <person name="Hallab A."/>
            <person name="Hartog M."/>
            <person name="Hua A."/>
            <person name="Humphray S.J."/>
            <person name="Jeong D.H."/>
            <person name="Jing Y."/>
            <person name="Jocker A."/>
            <person name="Kenton S.M."/>
            <person name="Kim D.J."/>
            <person name="Klee K."/>
            <person name="Lai H."/>
            <person name="Lang C."/>
            <person name="Lin S."/>
            <person name="Macmil S.L."/>
            <person name="Magdelenat G."/>
            <person name="Matthews L."/>
            <person name="McCorrison J."/>
            <person name="Monaghan E.L."/>
            <person name="Mun J.H."/>
            <person name="Najar F.Z."/>
            <person name="Nicholson C."/>
            <person name="Noirot C."/>
            <person name="O'Bleness M."/>
            <person name="Paule C.R."/>
            <person name="Poulain J."/>
            <person name="Prion F."/>
            <person name="Qin B."/>
            <person name="Qu C."/>
            <person name="Retzel E.F."/>
            <person name="Riddle C."/>
            <person name="Sallet E."/>
            <person name="Samain S."/>
            <person name="Samson N."/>
            <person name="Sanders I."/>
            <person name="Saurat O."/>
            <person name="Scarpelli C."/>
            <person name="Schiex T."/>
            <person name="Segurens B."/>
            <person name="Severin A.J."/>
            <person name="Sherrier D.J."/>
            <person name="Shi R."/>
            <person name="Sims S."/>
            <person name="Singer S.R."/>
            <person name="Sinharoy S."/>
            <person name="Sterck L."/>
            <person name="Viollet A."/>
            <person name="Wang B.B."/>
            <person name="Wang K."/>
            <person name="Wang M."/>
            <person name="Wang X."/>
            <person name="Warfsmann J."/>
            <person name="Weissenbach J."/>
            <person name="White D.D."/>
            <person name="White J.D."/>
            <person name="Wiley G.B."/>
            <person name="Wincker P."/>
            <person name="Xing Y."/>
            <person name="Yang L."/>
            <person name="Yao Z."/>
            <person name="Ying F."/>
            <person name="Zhai J."/>
            <person name="Zhou L."/>
            <person name="Zuber A."/>
            <person name="Denarie J."/>
            <person name="Dixon R.A."/>
            <person name="May G.D."/>
            <person name="Schwartz D.C."/>
            <person name="Rogers J."/>
            <person name="Quetier F."/>
            <person name="Town C.D."/>
            <person name="Roe B.A."/>
        </authorList>
    </citation>
    <scope>NUCLEOTIDE SEQUENCE [LARGE SCALE GENOMIC DNA]</scope>
    <source>
        <strain evidence="16">A17</strain>
        <strain evidence="17 18">cv. Jemalong A17</strain>
    </source>
</reference>
<dbReference type="GO" id="GO:0006511">
    <property type="term" value="P:ubiquitin-dependent protein catabolic process"/>
    <property type="evidence" value="ECO:0000318"/>
    <property type="project" value="GO_Central"/>
</dbReference>
<feature type="transmembrane region" description="Helical" evidence="14">
    <location>
        <begin position="65"/>
        <end position="88"/>
    </location>
</feature>
<dbReference type="PANTHER" id="PTHR46858:SF5">
    <property type="entry name" value="E3 UBIQUITIN-PROTEIN LIGASE APD1-RELATED"/>
    <property type="match status" value="1"/>
</dbReference>
<keyword evidence="11 14" id="KW-0472">Membrane</keyword>
<feature type="region of interest" description="Disordered" evidence="13">
    <location>
        <begin position="333"/>
        <end position="367"/>
    </location>
</feature>
<protein>
    <submittedName>
        <fullName evidence="16">Ubiquitin-protein ligase, putative</fullName>
    </submittedName>
</protein>
<dbReference type="GO" id="GO:0009705">
    <property type="term" value="C:plant-type vacuole membrane"/>
    <property type="evidence" value="ECO:0000318"/>
    <property type="project" value="GO_Central"/>
</dbReference>
<dbReference type="GO" id="GO:0045931">
    <property type="term" value="P:positive regulation of mitotic cell cycle"/>
    <property type="evidence" value="ECO:0000318"/>
    <property type="project" value="GO_Central"/>
</dbReference>
<evidence type="ECO:0000256" key="1">
    <source>
        <dbReference type="ARBA" id="ARBA00004141"/>
    </source>
</evidence>
<evidence type="ECO:0000259" key="15">
    <source>
        <dbReference type="PROSITE" id="PS50089"/>
    </source>
</evidence>
<evidence type="ECO:0000313" key="18">
    <source>
        <dbReference type="Proteomes" id="UP000002051"/>
    </source>
</evidence>
<evidence type="ECO:0000256" key="6">
    <source>
        <dbReference type="ARBA" id="ARBA00022723"/>
    </source>
</evidence>
<accession>A0A072U142</accession>
<keyword evidence="10 14" id="KW-1133">Transmembrane helix</keyword>
<dbReference type="STRING" id="3880.A0A072U142"/>
<dbReference type="GO" id="GO:0008270">
    <property type="term" value="F:zinc ion binding"/>
    <property type="evidence" value="ECO:0007669"/>
    <property type="project" value="UniProtKB-KW"/>
</dbReference>
<evidence type="ECO:0000256" key="4">
    <source>
        <dbReference type="ARBA" id="ARBA00022679"/>
    </source>
</evidence>
<dbReference type="SUPFAM" id="SSF57850">
    <property type="entry name" value="RING/U-box"/>
    <property type="match status" value="1"/>
</dbReference>
<dbReference type="PROSITE" id="PS50089">
    <property type="entry name" value="ZF_RING_2"/>
    <property type="match status" value="1"/>
</dbReference>
<evidence type="ECO:0000256" key="8">
    <source>
        <dbReference type="ARBA" id="ARBA00022786"/>
    </source>
</evidence>
<dbReference type="FunFam" id="3.30.40.10:FF:000658">
    <property type="entry name" value="E3 ubiquitin-protein ligase APD2"/>
    <property type="match status" value="1"/>
</dbReference>
<evidence type="ECO:0000256" key="14">
    <source>
        <dbReference type="SAM" id="Phobius"/>
    </source>
</evidence>
<dbReference type="Proteomes" id="UP000002051">
    <property type="component" value="Unassembled WGS sequence"/>
</dbReference>
<evidence type="ECO:0000313" key="17">
    <source>
        <dbReference type="EnsemblPlants" id="KEH23171"/>
    </source>
</evidence>
<evidence type="ECO:0000256" key="11">
    <source>
        <dbReference type="ARBA" id="ARBA00023136"/>
    </source>
</evidence>
<evidence type="ECO:0000256" key="12">
    <source>
        <dbReference type="PROSITE-ProRule" id="PRU00175"/>
    </source>
</evidence>
<evidence type="ECO:0000256" key="5">
    <source>
        <dbReference type="ARBA" id="ARBA00022692"/>
    </source>
</evidence>
<comment type="pathway">
    <text evidence="3">Protein modification; protein ubiquitination.</text>
</comment>
<dbReference type="EMBL" id="CM001223">
    <property type="protein sequence ID" value="KEH23171.1"/>
    <property type="molecule type" value="Genomic_DNA"/>
</dbReference>
<evidence type="ECO:0000256" key="10">
    <source>
        <dbReference type="ARBA" id="ARBA00022989"/>
    </source>
</evidence>
<keyword evidence="18" id="KW-1185">Reference proteome</keyword>
<keyword evidence="8" id="KW-0833">Ubl conjugation pathway</keyword>
<dbReference type="Gene3D" id="3.30.40.10">
    <property type="entry name" value="Zinc/RING finger domain, C3HC4 (zinc finger)"/>
    <property type="match status" value="1"/>
</dbReference>
<dbReference type="InterPro" id="IPR001841">
    <property type="entry name" value="Znf_RING"/>
</dbReference>
<dbReference type="OrthoDB" id="3045089at2759"/>
<dbReference type="AlphaFoldDB" id="A0A072U142"/>
<feature type="compositionally biased region" description="Polar residues" evidence="13">
    <location>
        <begin position="17"/>
        <end position="31"/>
    </location>
</feature>
<evidence type="ECO:0000256" key="13">
    <source>
        <dbReference type="SAM" id="MobiDB-lite"/>
    </source>
</evidence>
<dbReference type="GO" id="GO:0009555">
    <property type="term" value="P:pollen development"/>
    <property type="evidence" value="ECO:0007669"/>
    <property type="project" value="UniProtKB-ARBA"/>
</dbReference>
<organism evidence="16 18">
    <name type="scientific">Medicago truncatula</name>
    <name type="common">Barrel medic</name>
    <name type="synonym">Medicago tribuloides</name>
    <dbReference type="NCBI Taxonomy" id="3880"/>
    <lineage>
        <taxon>Eukaryota</taxon>
        <taxon>Viridiplantae</taxon>
        <taxon>Streptophyta</taxon>
        <taxon>Embryophyta</taxon>
        <taxon>Tracheophyta</taxon>
        <taxon>Spermatophyta</taxon>
        <taxon>Magnoliopsida</taxon>
        <taxon>eudicotyledons</taxon>
        <taxon>Gunneridae</taxon>
        <taxon>Pentapetalae</taxon>
        <taxon>rosids</taxon>
        <taxon>fabids</taxon>
        <taxon>Fabales</taxon>
        <taxon>Fabaceae</taxon>
        <taxon>Papilionoideae</taxon>
        <taxon>50 kb inversion clade</taxon>
        <taxon>NPAAA clade</taxon>
        <taxon>Hologalegina</taxon>
        <taxon>IRL clade</taxon>
        <taxon>Trifolieae</taxon>
        <taxon>Medicago</taxon>
    </lineage>
</organism>
<sequence length="447" mass="49489">MEEPNSATVTSSSSTANGETSQPNENAQVSPNRPRESPRVSIIYGRFARRINGHSAIARDDNCSCLAVTFCFWFFVAVIMVMGVYGSMSVVLGPCSSLILQPNPMFVQYVKVENLKANPGLILYGTHQDPPLDVVSTWSETHNMSIPYGSVKEWKYYLNRGSEVNISYSLSSENSSLYLVIAEGAQSLSLWLQDLTYPNTTLSWNVIRGTGVITQKIFRSSSYYVALGNLEEEVKVELNLTVRAFLHNTTKAYYKCALTGSPCSMNIFFPHGSTAVLVSPAPQQNTSNDEWYVKLTYGPRWLTYIIGIGILTLIMFWAFNFFNKLQCSHDDRVGSRSEGTGPDRAPFLSRKDDLSRGSSYDSLPEDDEDLNFVAGGSTDGKILGDGETSNNTQRLCAICFDAPRDCFFLPCGHCVACFACGSRIAEAAGICPVCRRNMKKVRRIFTV</sequence>
<dbReference type="Pfam" id="PF16040">
    <property type="entry name" value="APD1-4_N"/>
    <property type="match status" value="1"/>
</dbReference>
<reference evidence="17" key="3">
    <citation type="submission" date="2015-04" db="UniProtKB">
        <authorList>
            <consortium name="EnsemblPlants"/>
        </authorList>
    </citation>
    <scope>IDENTIFICATION</scope>
    <source>
        <strain evidence="17">cv. Jemalong A17</strain>
    </source>
</reference>
<feature type="transmembrane region" description="Helical" evidence="14">
    <location>
        <begin position="301"/>
        <end position="322"/>
    </location>
</feature>
<proteinExistence type="predicted"/>
<keyword evidence="9" id="KW-0862">Zinc</keyword>
<gene>
    <name evidence="17" type="primary">25498753</name>
    <name evidence="16" type="ordered locus">MTR_7g068580</name>
</gene>
<dbReference type="PANTHER" id="PTHR46858">
    <property type="entry name" value="OS05G0521000 PROTEIN"/>
    <property type="match status" value="1"/>
</dbReference>
<evidence type="ECO:0000256" key="3">
    <source>
        <dbReference type="ARBA" id="ARBA00004906"/>
    </source>
</evidence>
<dbReference type="KEGG" id="mtr:25498753"/>
<evidence type="ECO:0000256" key="2">
    <source>
        <dbReference type="ARBA" id="ARBA00004308"/>
    </source>
</evidence>
<dbReference type="GO" id="GO:0005768">
    <property type="term" value="C:endosome"/>
    <property type="evidence" value="ECO:0000318"/>
    <property type="project" value="GO_Central"/>
</dbReference>
<evidence type="ECO:0000256" key="9">
    <source>
        <dbReference type="ARBA" id="ARBA00022833"/>
    </source>
</evidence>
<dbReference type="GO" id="GO:0061630">
    <property type="term" value="F:ubiquitin protein ligase activity"/>
    <property type="evidence" value="ECO:0000318"/>
    <property type="project" value="GO_Central"/>
</dbReference>
<dbReference type="InterPro" id="IPR032008">
    <property type="entry name" value="APD1-4_N"/>
</dbReference>
<keyword evidence="7 12" id="KW-0863">Zinc-finger</keyword>
<dbReference type="GO" id="GO:0016874">
    <property type="term" value="F:ligase activity"/>
    <property type="evidence" value="ECO:0007669"/>
    <property type="project" value="UniProtKB-KW"/>
</dbReference>
<feature type="domain" description="RING-type" evidence="15">
    <location>
        <begin position="396"/>
        <end position="435"/>
    </location>
</feature>
<keyword evidence="6" id="KW-0479">Metal-binding</keyword>
<dbReference type="InterPro" id="IPR013083">
    <property type="entry name" value="Znf_RING/FYVE/PHD"/>
</dbReference>
<reference evidence="16 18" key="2">
    <citation type="journal article" date="2014" name="BMC Genomics">
        <title>An improved genome release (version Mt4.0) for the model legume Medicago truncatula.</title>
        <authorList>
            <person name="Tang H."/>
            <person name="Krishnakumar V."/>
            <person name="Bidwell S."/>
            <person name="Rosen B."/>
            <person name="Chan A."/>
            <person name="Zhou S."/>
            <person name="Gentzbittel L."/>
            <person name="Childs K.L."/>
            <person name="Yandell M."/>
            <person name="Gundlach H."/>
            <person name="Mayer K.F."/>
            <person name="Schwartz D.C."/>
            <person name="Town C.D."/>
        </authorList>
    </citation>
    <scope>GENOME REANNOTATION</scope>
    <source>
        <strain evidence="16">A17</strain>
        <strain evidence="17 18">cv. Jemalong A17</strain>
    </source>
</reference>
<feature type="compositionally biased region" description="Low complexity" evidence="13">
    <location>
        <begin position="1"/>
        <end position="16"/>
    </location>
</feature>
<dbReference type="Pfam" id="PF16041">
    <property type="entry name" value="APD1-4_M"/>
    <property type="match status" value="1"/>
</dbReference>